<dbReference type="PANTHER" id="PTHR43649">
    <property type="entry name" value="ARABINOSE-BINDING PROTEIN-RELATED"/>
    <property type="match status" value="1"/>
</dbReference>
<comment type="similarity">
    <text evidence="1">Belongs to the bacterial solute-binding protein 1 family.</text>
</comment>
<gene>
    <name evidence="4" type="ORF">CVO76_09390</name>
</gene>
<keyword evidence="2" id="KW-0813">Transport</keyword>
<name>A0A2L0UEY4_9MICC</name>
<dbReference type="InterPro" id="IPR006059">
    <property type="entry name" value="SBP"/>
</dbReference>
<organism evidence="4 5">
    <name type="scientific">Arthrobacter agilis</name>
    <dbReference type="NCBI Taxonomy" id="37921"/>
    <lineage>
        <taxon>Bacteria</taxon>
        <taxon>Bacillati</taxon>
        <taxon>Actinomycetota</taxon>
        <taxon>Actinomycetes</taxon>
        <taxon>Micrococcales</taxon>
        <taxon>Micrococcaceae</taxon>
        <taxon>Arthrobacter</taxon>
    </lineage>
</organism>
<dbReference type="PROSITE" id="PS51257">
    <property type="entry name" value="PROKAR_LIPOPROTEIN"/>
    <property type="match status" value="1"/>
</dbReference>
<accession>A0A2L0UEY4</accession>
<dbReference type="Proteomes" id="UP000239187">
    <property type="component" value="Chromosome"/>
</dbReference>
<proteinExistence type="inferred from homology"/>
<dbReference type="Gene3D" id="3.40.190.10">
    <property type="entry name" value="Periplasmic binding protein-like II"/>
    <property type="match status" value="2"/>
</dbReference>
<dbReference type="Pfam" id="PF01547">
    <property type="entry name" value="SBP_bac_1"/>
    <property type="match status" value="1"/>
</dbReference>
<dbReference type="SUPFAM" id="SSF53850">
    <property type="entry name" value="Periplasmic binding protein-like II"/>
    <property type="match status" value="1"/>
</dbReference>
<dbReference type="AlphaFoldDB" id="A0A2L0UEY4"/>
<sequence>MKNVRRRVCAVSAAALMGLTACGGGTDVEAADLTAAPEYEGTLSILTKFGGEPLSPYFEDLAAEYTALHPDVDFEIIQETDQSIKDKTKTLVASSALPDIYFSWTGDYADKFIEGGLATDLSDVLSPDSDWGSTFGAASLDAFAQDGKYYAVPLYNNGKFMGYNKSIFEAAGVAVPTTFEELIAACPKLEAQGVEPLAFGNKDGWPGLHFLQQLFAYNVPRDVLEKDFVPATASWDHPGYAKSLEEFQTVVRDCTATGTDSNGVLYSTAQQAQSAGQAAMYFQEILEFDSVVTDGSEITAEDFGIFALPAPEGAEGDPAALEGSPEGMMVNARSPRQALAVDFLKFATSKANAETLAGAPFSQPSTIVGAVSASTASPAVVEGVAKLNEASYLLGWLDAVTVPDVADAWLAGGEALVSGSETPEEVLSNVRAASDSAE</sequence>
<evidence type="ECO:0000256" key="3">
    <source>
        <dbReference type="SAM" id="SignalP"/>
    </source>
</evidence>
<evidence type="ECO:0000313" key="4">
    <source>
        <dbReference type="EMBL" id="AUZ87820.1"/>
    </source>
</evidence>
<evidence type="ECO:0000313" key="5">
    <source>
        <dbReference type="Proteomes" id="UP000239187"/>
    </source>
</evidence>
<dbReference type="PANTHER" id="PTHR43649:SF29">
    <property type="entry name" value="OSMOPROTECTIVE COMPOUNDS-BINDING PROTEIN GGTB"/>
    <property type="match status" value="1"/>
</dbReference>
<evidence type="ECO:0000256" key="2">
    <source>
        <dbReference type="ARBA" id="ARBA00022448"/>
    </source>
</evidence>
<dbReference type="InterPro" id="IPR050490">
    <property type="entry name" value="Bact_solute-bd_prot1"/>
</dbReference>
<reference evidence="4 5" key="1">
    <citation type="submission" date="2017-11" db="EMBL/GenBank/DDBJ databases">
        <title>Draft genome of Arthrobacter agilis strain UMCV2, a plant growth-promoting rhizobacterium and biocontrol capacity of phytopathogenic fungi.</title>
        <authorList>
            <person name="Martinez-Camara R."/>
            <person name="Santoyo G."/>
            <person name="Moreno-Hagelsieb G."/>
            <person name="Valencia-Cantero E."/>
        </authorList>
    </citation>
    <scope>NUCLEOTIDE SEQUENCE [LARGE SCALE GENOMIC DNA]</scope>
    <source>
        <strain evidence="4 5">UMCV2</strain>
    </source>
</reference>
<dbReference type="EMBL" id="CP024915">
    <property type="protein sequence ID" value="AUZ87820.1"/>
    <property type="molecule type" value="Genomic_DNA"/>
</dbReference>
<dbReference type="RefSeq" id="WP_133082650.1">
    <property type="nucleotide sequence ID" value="NZ_CP024915.1"/>
</dbReference>
<protein>
    <submittedName>
        <fullName evidence="4">Sugar ABC transporter substrate-binding protein</fullName>
    </submittedName>
</protein>
<feature type="signal peptide" evidence="3">
    <location>
        <begin position="1"/>
        <end position="23"/>
    </location>
</feature>
<evidence type="ECO:0000256" key="1">
    <source>
        <dbReference type="ARBA" id="ARBA00008520"/>
    </source>
</evidence>
<keyword evidence="3" id="KW-0732">Signal</keyword>
<feature type="chain" id="PRO_5039427243" evidence="3">
    <location>
        <begin position="24"/>
        <end position="438"/>
    </location>
</feature>